<dbReference type="GO" id="GO:0016787">
    <property type="term" value="F:hydrolase activity"/>
    <property type="evidence" value="ECO:0007669"/>
    <property type="project" value="UniProtKB-KW"/>
</dbReference>
<feature type="compositionally biased region" description="Low complexity" evidence="1">
    <location>
        <begin position="366"/>
        <end position="381"/>
    </location>
</feature>
<feature type="compositionally biased region" description="Polar residues" evidence="1">
    <location>
        <begin position="167"/>
        <end position="181"/>
    </location>
</feature>
<feature type="compositionally biased region" description="Basic and acidic residues" evidence="1">
    <location>
        <begin position="640"/>
        <end position="657"/>
    </location>
</feature>
<feature type="compositionally biased region" description="Low complexity" evidence="1">
    <location>
        <begin position="501"/>
        <end position="513"/>
    </location>
</feature>
<organism evidence="2 3">
    <name type="scientific">Ceratocystis pirilliformis</name>
    <dbReference type="NCBI Taxonomy" id="259994"/>
    <lineage>
        <taxon>Eukaryota</taxon>
        <taxon>Fungi</taxon>
        <taxon>Dikarya</taxon>
        <taxon>Ascomycota</taxon>
        <taxon>Pezizomycotina</taxon>
        <taxon>Sordariomycetes</taxon>
        <taxon>Hypocreomycetidae</taxon>
        <taxon>Microascales</taxon>
        <taxon>Ceratocystidaceae</taxon>
        <taxon>Ceratocystis</taxon>
    </lineage>
</organism>
<proteinExistence type="predicted"/>
<feature type="compositionally biased region" description="Basic and acidic residues" evidence="1">
    <location>
        <begin position="345"/>
        <end position="363"/>
    </location>
</feature>
<feature type="compositionally biased region" description="Basic and acidic residues" evidence="1">
    <location>
        <begin position="128"/>
        <end position="140"/>
    </location>
</feature>
<sequence length="725" mass="78583">MPRPTRTRRMREAPTAEAPHPTRKSPVPVEKAAASSCVSSRLGSISSDIYGATPPPVVDPKPNETQDAEPEPAITETKTQRSTRSSVGNKNLQLEVQQRSHPRRQSRTGTRPTAQRNEPPSVHRGRTSRRDTSGVDLNDKVFDDLDSDLGDLDVDLDIDDTELHSEQATVSANTSTISVSQFKRRGRSRKPSFAGSTSGLIRPSSRGAGNSSTITSTFNIGLFRRRAREPSILGANRRRANSVATDNSDIGTDVGTDMECDNGDDPVADDDAEDMADFKPDAISTPLNKHRSTHHQSPSVLALATRPSTVPQKRKSSGSHLGNLQAEKAPRLEDESGVGPEDELKESIEKETPTLDTQEKLDVEVEVPASAPLPESSPEIEVPASHPPPTIAESTAPIQAIAESSAPIAQMEVDANDDSLSDITSDEESFPSPLAPHRTTAARPTTPVYNETDMAPPMSSSSDTGPPVAWPSIRDVARRRRIAAPTTPIRAREGFHGHVDSGGSSPLSSPPSLTHSPNYAPTRQAKGKSRPTHKPSPPKVLTAELQTLLPQRRTRTQHSNVHEPELNNDEDELSRPAQRKGTGRPPSRSNAASSGPVPTTPAPAAPVTTLAQRKRMQFEPSRRISRTYGTRNAHTSVPHSDSEANVERIPDGEAHAEYEEENAEQSTFQPLPDDTFTQDDATSSGSTSNGKSSELKQAVKKFKEVDRWEMEFEEVTEPESPPNAR</sequence>
<feature type="compositionally biased region" description="Polar residues" evidence="1">
    <location>
        <begin position="76"/>
        <end position="99"/>
    </location>
</feature>
<feature type="region of interest" description="Disordered" evidence="1">
    <location>
        <begin position="1"/>
        <end position="140"/>
    </location>
</feature>
<feature type="compositionally biased region" description="Polar residues" evidence="1">
    <location>
        <begin position="107"/>
        <end position="118"/>
    </location>
</feature>
<evidence type="ECO:0000313" key="3">
    <source>
        <dbReference type="Proteomes" id="UP001583280"/>
    </source>
</evidence>
<keyword evidence="2" id="KW-0547">Nucleotide-binding</keyword>
<dbReference type="Proteomes" id="UP001583280">
    <property type="component" value="Unassembled WGS sequence"/>
</dbReference>
<gene>
    <name evidence="2" type="primary">MRH4_2</name>
    <name evidence="2" type="ORF">Cpir12675_000703</name>
</gene>
<protein>
    <submittedName>
        <fullName evidence="2">RNA helicase</fullName>
        <ecNumber evidence="2">3.6.4.13</ecNumber>
    </submittedName>
</protein>
<accession>A0ABR3ZKW5</accession>
<feature type="compositionally biased region" description="Low complexity" evidence="1">
    <location>
        <begin position="438"/>
        <end position="447"/>
    </location>
</feature>
<feature type="region of interest" description="Disordered" evidence="1">
    <location>
        <begin position="233"/>
        <end position="698"/>
    </location>
</feature>
<feature type="compositionally biased region" description="Low complexity" evidence="1">
    <location>
        <begin position="682"/>
        <end position="692"/>
    </location>
</feature>
<reference evidence="2 3" key="1">
    <citation type="journal article" date="2024" name="IMA Fungus">
        <title>IMA Genome - F19 : A genome assembly and annotation guide to empower mycologists, including annotated draft genome sequences of Ceratocystis pirilliformis, Diaporthe australafricana, Fusarium ophioides, Paecilomyces lecythidis, and Sporothrix stenoceras.</title>
        <authorList>
            <person name="Aylward J."/>
            <person name="Wilson A.M."/>
            <person name="Visagie C.M."/>
            <person name="Spraker J."/>
            <person name="Barnes I."/>
            <person name="Buitendag C."/>
            <person name="Ceriani C."/>
            <person name="Del Mar Angel L."/>
            <person name="du Plessis D."/>
            <person name="Fuchs T."/>
            <person name="Gasser K."/>
            <person name="Kramer D."/>
            <person name="Li W."/>
            <person name="Munsamy K."/>
            <person name="Piso A."/>
            <person name="Price J.L."/>
            <person name="Sonnekus B."/>
            <person name="Thomas C."/>
            <person name="van der Nest A."/>
            <person name="van Dijk A."/>
            <person name="van Heerden A."/>
            <person name="van Vuuren N."/>
            <person name="Yilmaz N."/>
            <person name="Duong T.A."/>
            <person name="van der Merwe N.A."/>
            <person name="Wingfield M.J."/>
            <person name="Wingfield B.D."/>
        </authorList>
    </citation>
    <scope>NUCLEOTIDE SEQUENCE [LARGE SCALE GENOMIC DNA]</scope>
    <source>
        <strain evidence="2 3">CMW 12675</strain>
    </source>
</reference>
<evidence type="ECO:0000313" key="2">
    <source>
        <dbReference type="EMBL" id="KAL1900827.1"/>
    </source>
</evidence>
<feature type="compositionally biased region" description="Polar residues" evidence="1">
    <location>
        <begin position="627"/>
        <end position="639"/>
    </location>
</feature>
<feature type="compositionally biased region" description="Basic and acidic residues" evidence="1">
    <location>
        <begin position="490"/>
        <end position="499"/>
    </location>
</feature>
<evidence type="ECO:0000256" key="1">
    <source>
        <dbReference type="SAM" id="MobiDB-lite"/>
    </source>
</evidence>
<dbReference type="EC" id="3.6.4.13" evidence="2"/>
<keyword evidence="3" id="KW-1185">Reference proteome</keyword>
<feature type="compositionally biased region" description="Acidic residues" evidence="1">
    <location>
        <begin position="414"/>
        <end position="429"/>
    </location>
</feature>
<keyword evidence="2" id="KW-0347">Helicase</keyword>
<keyword evidence="2" id="KW-0378">Hydrolase</keyword>
<feature type="compositionally biased region" description="Acidic residues" evidence="1">
    <location>
        <begin position="256"/>
        <end position="275"/>
    </location>
</feature>
<name>A0ABR3ZKW5_9PEZI</name>
<keyword evidence="2" id="KW-0067">ATP-binding</keyword>
<comment type="caution">
    <text evidence="2">The sequence shown here is derived from an EMBL/GenBank/DDBJ whole genome shotgun (WGS) entry which is preliminary data.</text>
</comment>
<dbReference type="EMBL" id="JAWDJO010000009">
    <property type="protein sequence ID" value="KAL1900827.1"/>
    <property type="molecule type" value="Genomic_DNA"/>
</dbReference>
<feature type="compositionally biased region" description="Polar residues" evidence="1">
    <location>
        <begin position="36"/>
        <end position="47"/>
    </location>
</feature>
<dbReference type="GO" id="GO:0003724">
    <property type="term" value="F:RNA helicase activity"/>
    <property type="evidence" value="ECO:0007669"/>
    <property type="project" value="UniProtKB-EC"/>
</dbReference>
<feature type="region of interest" description="Disordered" evidence="1">
    <location>
        <begin position="167"/>
        <end position="214"/>
    </location>
</feature>